<dbReference type="AlphaFoldDB" id="A0A9P4XJA2"/>
<dbReference type="InterPro" id="IPR001138">
    <property type="entry name" value="Zn2Cys6_DnaBD"/>
</dbReference>
<proteinExistence type="predicted"/>
<dbReference type="PANTHER" id="PTHR37534">
    <property type="entry name" value="TRANSCRIPTIONAL ACTIVATOR PROTEIN UGA3"/>
    <property type="match status" value="1"/>
</dbReference>
<dbReference type="Pfam" id="PF00172">
    <property type="entry name" value="Zn_clus"/>
    <property type="match status" value="1"/>
</dbReference>
<comment type="subcellular location">
    <subcellularLocation>
        <location evidence="1">Nucleus</location>
    </subcellularLocation>
</comment>
<protein>
    <recommendedName>
        <fullName evidence="3">Zn(2)-C6 fungal-type domain-containing protein</fullName>
    </recommendedName>
</protein>
<evidence type="ECO:0000313" key="5">
    <source>
        <dbReference type="Proteomes" id="UP000801864"/>
    </source>
</evidence>
<dbReference type="PANTHER" id="PTHR37534:SF39">
    <property type="entry name" value="TRANSCRIPTION FACTOR DOMAIN-CONTAINING PROTEIN"/>
    <property type="match status" value="1"/>
</dbReference>
<keyword evidence="5" id="KW-1185">Reference proteome</keyword>
<dbReference type="SUPFAM" id="SSF57701">
    <property type="entry name" value="Zn2/Cys6 DNA-binding domain"/>
    <property type="match status" value="1"/>
</dbReference>
<evidence type="ECO:0000256" key="2">
    <source>
        <dbReference type="ARBA" id="ARBA00023242"/>
    </source>
</evidence>
<dbReference type="GO" id="GO:0008270">
    <property type="term" value="F:zinc ion binding"/>
    <property type="evidence" value="ECO:0007669"/>
    <property type="project" value="InterPro"/>
</dbReference>
<name>A0A9P4XJA2_9HYPO</name>
<dbReference type="Pfam" id="PF11951">
    <property type="entry name" value="Fungal_trans_2"/>
    <property type="match status" value="1"/>
</dbReference>
<organism evidence="4 5">
    <name type="scientific">Trichoderma lentiforme</name>
    <dbReference type="NCBI Taxonomy" id="1567552"/>
    <lineage>
        <taxon>Eukaryota</taxon>
        <taxon>Fungi</taxon>
        <taxon>Dikarya</taxon>
        <taxon>Ascomycota</taxon>
        <taxon>Pezizomycotina</taxon>
        <taxon>Sordariomycetes</taxon>
        <taxon>Hypocreomycetidae</taxon>
        <taxon>Hypocreales</taxon>
        <taxon>Hypocreaceae</taxon>
        <taxon>Trichoderma</taxon>
    </lineage>
</organism>
<dbReference type="GO" id="GO:0045944">
    <property type="term" value="P:positive regulation of transcription by RNA polymerase II"/>
    <property type="evidence" value="ECO:0007669"/>
    <property type="project" value="TreeGrafter"/>
</dbReference>
<sequence length="470" mass="53027">RRVACDRQTPSCSKCIRSNRECLGYGVRLSWPRTSDSKRAMVAMSSTRSLLAQGVANRRSTLMLIHTSSRDIDMYHYLRKLRNVKHERQPVRFVFPPPPLPWSPGNPDSNTLGLVDYFANVSYSTLSVLGVDARRLRNLLLRMTVSSNTLPTLALKSSLLAVSSLHRDGLRDLAFRYKIAAINALAESAKSGRPGALESAQHAATCMLLATFETQHHSESSGQWVLYVDSAKRIVQTTGLDQRSDQAELNPLLDWIYYLDIMSWFVMQHWRHPSTLPHSTTDKISLRLLEPIAAVCDILVEPHDPRSQAVEYQSRLRSLESTLINDPVAKTTITGLDEREDVITELYQLATLVYLFNGTASSCIPDHQLDGLVDRGFYLIRKLSTCERAFPLLILGSEARNDEERMLLLELVHKTGAKHNESSLMRIRAGLEMVWSQRDLEADEDEYSDLSYLHRLDTVIGSACTLPFIS</sequence>
<evidence type="ECO:0000313" key="4">
    <source>
        <dbReference type="EMBL" id="KAF3074081.1"/>
    </source>
</evidence>
<accession>A0A9P4XJA2</accession>
<comment type="caution">
    <text evidence="4">The sequence shown here is derived from an EMBL/GenBank/DDBJ whole genome shotgun (WGS) entry which is preliminary data.</text>
</comment>
<feature type="domain" description="Zn(2)-C6 fungal-type" evidence="3">
    <location>
        <begin position="1"/>
        <end position="28"/>
    </location>
</feature>
<evidence type="ECO:0000256" key="1">
    <source>
        <dbReference type="ARBA" id="ARBA00004123"/>
    </source>
</evidence>
<dbReference type="GO" id="GO:0000976">
    <property type="term" value="F:transcription cis-regulatory region binding"/>
    <property type="evidence" value="ECO:0007669"/>
    <property type="project" value="TreeGrafter"/>
</dbReference>
<dbReference type="InterPro" id="IPR021858">
    <property type="entry name" value="Fun_TF"/>
</dbReference>
<dbReference type="EMBL" id="QLNT01000005">
    <property type="protein sequence ID" value="KAF3074081.1"/>
    <property type="molecule type" value="Genomic_DNA"/>
</dbReference>
<dbReference type="Proteomes" id="UP000801864">
    <property type="component" value="Unassembled WGS sequence"/>
</dbReference>
<gene>
    <name evidence="4" type="ORF">CFAM422_003843</name>
</gene>
<dbReference type="GO" id="GO:0000981">
    <property type="term" value="F:DNA-binding transcription factor activity, RNA polymerase II-specific"/>
    <property type="evidence" value="ECO:0007669"/>
    <property type="project" value="InterPro"/>
</dbReference>
<reference evidence="4 5" key="1">
    <citation type="submission" date="2018-06" db="EMBL/GenBank/DDBJ databases">
        <title>Genome analysis of cellulolytic fungus Trichoderma lentiforme CFAM-422.</title>
        <authorList>
            <person name="Steindorff A.S."/>
            <person name="Formighieri E.F."/>
            <person name="Midorikawa G.E.O."/>
            <person name="Tamietti M.S."/>
            <person name="Ramos E.Z."/>
            <person name="Silva A.S."/>
            <person name="Bon E.P.S."/>
            <person name="Mendes T.D."/>
            <person name="Damaso M.C.T."/>
            <person name="Favaro L.C.L."/>
        </authorList>
    </citation>
    <scope>NUCLEOTIDE SEQUENCE [LARGE SCALE GENOMIC DNA]</scope>
    <source>
        <strain evidence="4 5">CFAM-422</strain>
    </source>
</reference>
<feature type="non-terminal residue" evidence="4">
    <location>
        <position position="1"/>
    </location>
</feature>
<dbReference type="GO" id="GO:0005634">
    <property type="term" value="C:nucleus"/>
    <property type="evidence" value="ECO:0007669"/>
    <property type="project" value="UniProtKB-SubCell"/>
</dbReference>
<evidence type="ECO:0000259" key="3">
    <source>
        <dbReference type="Pfam" id="PF00172"/>
    </source>
</evidence>
<dbReference type="InterPro" id="IPR036864">
    <property type="entry name" value="Zn2-C6_fun-type_DNA-bd_sf"/>
</dbReference>
<keyword evidence="2" id="KW-0539">Nucleus</keyword>
<dbReference type="CDD" id="cd00067">
    <property type="entry name" value="GAL4"/>
    <property type="match status" value="1"/>
</dbReference>